<evidence type="ECO:0000256" key="3">
    <source>
        <dbReference type="ARBA" id="ARBA00023237"/>
    </source>
</evidence>
<dbReference type="InterPro" id="IPR006664">
    <property type="entry name" value="OMP_bac"/>
</dbReference>
<comment type="caution">
    <text evidence="7">The sequence shown here is derived from an EMBL/GenBank/DDBJ whole genome shotgun (WGS) entry which is preliminary data.</text>
</comment>
<dbReference type="InterPro" id="IPR006665">
    <property type="entry name" value="OmpA-like"/>
</dbReference>
<dbReference type="AlphaFoldDB" id="A0A2N7W8A9"/>
<organism evidence="7 8">
    <name type="scientific">Trinickia soli</name>
    <dbReference type="NCBI Taxonomy" id="380675"/>
    <lineage>
        <taxon>Bacteria</taxon>
        <taxon>Pseudomonadati</taxon>
        <taxon>Pseudomonadota</taxon>
        <taxon>Betaproteobacteria</taxon>
        <taxon>Burkholderiales</taxon>
        <taxon>Burkholderiaceae</taxon>
        <taxon>Trinickia</taxon>
    </lineage>
</organism>
<name>A0A2N7W8A9_9BURK</name>
<feature type="region of interest" description="Disordered" evidence="5">
    <location>
        <begin position="335"/>
        <end position="354"/>
    </location>
</feature>
<gene>
    <name evidence="7" type="ORF">C0Z19_08660</name>
</gene>
<evidence type="ECO:0000256" key="2">
    <source>
        <dbReference type="ARBA" id="ARBA00023136"/>
    </source>
</evidence>
<dbReference type="Gene3D" id="3.30.1330.60">
    <property type="entry name" value="OmpA-like domain"/>
    <property type="match status" value="1"/>
</dbReference>
<dbReference type="Pfam" id="PF00691">
    <property type="entry name" value="OmpA"/>
    <property type="match status" value="1"/>
</dbReference>
<evidence type="ECO:0000256" key="4">
    <source>
        <dbReference type="PROSITE-ProRule" id="PRU00473"/>
    </source>
</evidence>
<reference evidence="7 8" key="1">
    <citation type="submission" date="2018-01" db="EMBL/GenBank/DDBJ databases">
        <title>Whole genome analyses suggest that Burkholderia sensu lato contains two further novel genera in the rhizoxinica-symbiotica group Mycetohabitans gen. nov., and Trinickia gen. nov.: implications for the evolution of diazotrophy and nodulation in the Burkholderiaceae.</title>
        <authorList>
            <person name="Estrada-de los Santos P."/>
            <person name="Palmer M."/>
            <person name="Chavez-Ramirez B."/>
            <person name="Beukes C."/>
            <person name="Steenkamp E.T."/>
            <person name="Hirsch A.M."/>
            <person name="Manyaka P."/>
            <person name="Maluk M."/>
            <person name="Lafos M."/>
            <person name="Crook M."/>
            <person name="Gross E."/>
            <person name="Simon M.F."/>
            <person name="Bueno dos Reis Junior F."/>
            <person name="Poole P.S."/>
            <person name="Venter S.N."/>
            <person name="James E.K."/>
        </authorList>
    </citation>
    <scope>NUCLEOTIDE SEQUENCE [LARGE SCALE GENOMIC DNA]</scope>
    <source>
        <strain evidence="7 8">GP25-8</strain>
    </source>
</reference>
<dbReference type="CDD" id="cd07185">
    <property type="entry name" value="OmpA_C-like"/>
    <property type="match status" value="1"/>
</dbReference>
<dbReference type="InterPro" id="IPR036737">
    <property type="entry name" value="OmpA-like_sf"/>
</dbReference>
<dbReference type="PANTHER" id="PTHR30329:SF21">
    <property type="entry name" value="LIPOPROTEIN YIAD-RELATED"/>
    <property type="match status" value="1"/>
</dbReference>
<evidence type="ECO:0000313" key="8">
    <source>
        <dbReference type="Proteomes" id="UP000235347"/>
    </source>
</evidence>
<dbReference type="PROSITE" id="PS01068">
    <property type="entry name" value="OMPA_1"/>
    <property type="match status" value="1"/>
</dbReference>
<dbReference type="Proteomes" id="UP000235347">
    <property type="component" value="Unassembled WGS sequence"/>
</dbReference>
<evidence type="ECO:0000256" key="5">
    <source>
        <dbReference type="SAM" id="MobiDB-lite"/>
    </source>
</evidence>
<keyword evidence="3" id="KW-0998">Cell outer membrane</keyword>
<evidence type="ECO:0000259" key="6">
    <source>
        <dbReference type="PROSITE" id="PS51123"/>
    </source>
</evidence>
<sequence>MESASSSAISNNRSCRCASRSIRSAKRSSEHDVTTSGLVAKLRRDSQRHSPPASPAYARRIASGVLAAILVATGCVATVAAHADDSTPATVTPVDNGGARVRVAALPAPGQPTATSMAGATNASGRMPAPADAAPGQVVVSGKVPDEATHSAVLQRLRETYGAGSVVDQIEVGSVATPPNWSANVQKLLGPQLKQISKGQLKIDGTQIDVKGEVSNESQRQQIASDMANALNPTYTIRNGLRVSASEQGLLDTTLANRTIEFETGSATLAPQGRAILDQMASVLARMSGKTIEIIGHTDNSGSRAANITLSQARADAVKGYLVTKGVAPRSMMTMGVGPDQPIASNDTDDGRARNRRIEFRVGQ</sequence>
<dbReference type="InterPro" id="IPR050330">
    <property type="entry name" value="Bact_OuterMem_StrucFunc"/>
</dbReference>
<dbReference type="EMBL" id="PNYB01000006">
    <property type="protein sequence ID" value="PMS25632.1"/>
    <property type="molecule type" value="Genomic_DNA"/>
</dbReference>
<dbReference type="PROSITE" id="PS51123">
    <property type="entry name" value="OMPA_2"/>
    <property type="match status" value="1"/>
</dbReference>
<feature type="domain" description="OmpA-like" evidence="6">
    <location>
        <begin position="249"/>
        <end position="364"/>
    </location>
</feature>
<keyword evidence="8" id="KW-1185">Reference proteome</keyword>
<dbReference type="SUPFAM" id="SSF103088">
    <property type="entry name" value="OmpA-like"/>
    <property type="match status" value="1"/>
</dbReference>
<keyword evidence="2 4" id="KW-0472">Membrane</keyword>
<protein>
    <recommendedName>
        <fullName evidence="6">OmpA-like domain-containing protein</fullName>
    </recommendedName>
</protein>
<proteinExistence type="predicted"/>
<dbReference type="GO" id="GO:0009279">
    <property type="term" value="C:cell outer membrane"/>
    <property type="evidence" value="ECO:0007669"/>
    <property type="project" value="UniProtKB-SubCell"/>
</dbReference>
<accession>A0A2N7W8A9</accession>
<dbReference type="PANTHER" id="PTHR30329">
    <property type="entry name" value="STATOR ELEMENT OF FLAGELLAR MOTOR COMPLEX"/>
    <property type="match status" value="1"/>
</dbReference>
<feature type="region of interest" description="Disordered" evidence="5">
    <location>
        <begin position="20"/>
        <end position="55"/>
    </location>
</feature>
<dbReference type="InterPro" id="IPR006690">
    <property type="entry name" value="OMPA-like_CS"/>
</dbReference>
<dbReference type="PRINTS" id="PR01021">
    <property type="entry name" value="OMPADOMAIN"/>
</dbReference>
<comment type="subcellular location">
    <subcellularLocation>
        <location evidence="1">Cell outer membrane</location>
    </subcellularLocation>
</comment>
<evidence type="ECO:0000313" key="7">
    <source>
        <dbReference type="EMBL" id="PMS25632.1"/>
    </source>
</evidence>
<evidence type="ECO:0000256" key="1">
    <source>
        <dbReference type="ARBA" id="ARBA00004442"/>
    </source>
</evidence>
<dbReference type="Gene3D" id="3.40.1520.20">
    <property type="match status" value="1"/>
</dbReference>